<gene>
    <name evidence="3" type="ORF">DEM27_15080</name>
</gene>
<sequence>MIVERPRERRKYVLFLCTKQELPRKRHGFGPALMVSVFALSLAGCVSSPSGSLTADGGDLITNSTKTTGQKKQKLHATQQVESTTDEAALPPIDGETDLNSPSPEMQADAATQTPADIGGLTMQSTGINASRSSIFSTRTAQPVDTGETMSDVPAYAPTSGVNPAFNSVYSRSPATDAQPVAEASDKVSDARNKGKKEKMAAGDKPINALAFRNNDYIGADDLPLSMAASFYASKDLYTPGDENDDKPAGLMKLASLSGLARAAAHGLKIQNGGVKVGCFKPELVGLIKAAERHFGRTAVVTSGYRDVAHNRRVGGVEGSMHLSCNAADMQIDGVSKWDLAAFLRSQPGRGGVGTYCHTASVHIDTGRTRDWNWRCGRREA</sequence>
<name>A0A2U2DPZ2_9HYPH</name>
<dbReference type="Gene3D" id="3.30.1380.10">
    <property type="match status" value="1"/>
</dbReference>
<comment type="caution">
    <text evidence="3">The sequence shown here is derived from an EMBL/GenBank/DDBJ whole genome shotgun (WGS) entry which is preliminary data.</text>
</comment>
<protein>
    <submittedName>
        <fullName evidence="3">Peptidase M15A</fullName>
    </submittedName>
</protein>
<reference evidence="3 4" key="1">
    <citation type="submission" date="2018-05" db="EMBL/GenBank/DDBJ databases">
        <title>The draft genome of strain NS-104.</title>
        <authorList>
            <person name="Hang P."/>
            <person name="Jiang J."/>
        </authorList>
    </citation>
    <scope>NUCLEOTIDE SEQUENCE [LARGE SCALE GENOMIC DNA]</scope>
    <source>
        <strain evidence="3 4">NS-104</strain>
    </source>
</reference>
<feature type="domain" description="Peptidase M15A C-terminal" evidence="2">
    <location>
        <begin position="266"/>
        <end position="365"/>
    </location>
</feature>
<organism evidence="3 4">
    <name type="scientific">Metarhizobium album</name>
    <dbReference type="NCBI Taxonomy" id="2182425"/>
    <lineage>
        <taxon>Bacteria</taxon>
        <taxon>Pseudomonadati</taxon>
        <taxon>Pseudomonadota</taxon>
        <taxon>Alphaproteobacteria</taxon>
        <taxon>Hyphomicrobiales</taxon>
        <taxon>Rhizobiaceae</taxon>
        <taxon>Metarhizobium</taxon>
    </lineage>
</organism>
<feature type="region of interest" description="Disordered" evidence="1">
    <location>
        <begin position="170"/>
        <end position="200"/>
    </location>
</feature>
<dbReference type="OrthoDB" id="5418604at2"/>
<accession>A0A2U2DPZ2</accession>
<proteinExistence type="predicted"/>
<dbReference type="SUPFAM" id="SSF55166">
    <property type="entry name" value="Hedgehog/DD-peptidase"/>
    <property type="match status" value="1"/>
</dbReference>
<evidence type="ECO:0000256" key="1">
    <source>
        <dbReference type="SAM" id="MobiDB-lite"/>
    </source>
</evidence>
<dbReference type="AlphaFoldDB" id="A0A2U2DPZ2"/>
<keyword evidence="4" id="KW-1185">Reference proteome</keyword>
<feature type="region of interest" description="Disordered" evidence="1">
    <location>
        <begin position="64"/>
        <end position="107"/>
    </location>
</feature>
<feature type="compositionally biased region" description="Basic and acidic residues" evidence="1">
    <location>
        <begin position="184"/>
        <end position="200"/>
    </location>
</feature>
<evidence type="ECO:0000313" key="3">
    <source>
        <dbReference type="EMBL" id="PWE55385.1"/>
    </source>
</evidence>
<evidence type="ECO:0000313" key="4">
    <source>
        <dbReference type="Proteomes" id="UP000245252"/>
    </source>
</evidence>
<dbReference type="InterPro" id="IPR009045">
    <property type="entry name" value="Zn_M74/Hedgehog-like"/>
</dbReference>
<dbReference type="InterPro" id="IPR013230">
    <property type="entry name" value="Peptidase_M15A_C"/>
</dbReference>
<evidence type="ECO:0000259" key="2">
    <source>
        <dbReference type="Pfam" id="PF08291"/>
    </source>
</evidence>
<feature type="compositionally biased region" description="Polar residues" evidence="1">
    <location>
        <begin position="98"/>
        <end position="107"/>
    </location>
</feature>
<dbReference type="EMBL" id="QFBC01000006">
    <property type="protein sequence ID" value="PWE55385.1"/>
    <property type="molecule type" value="Genomic_DNA"/>
</dbReference>
<dbReference type="Proteomes" id="UP000245252">
    <property type="component" value="Unassembled WGS sequence"/>
</dbReference>
<dbReference type="Pfam" id="PF08291">
    <property type="entry name" value="Peptidase_M15_3"/>
    <property type="match status" value="1"/>
</dbReference>